<dbReference type="OrthoDB" id="1470350at2759"/>
<dbReference type="GO" id="GO:0004497">
    <property type="term" value="F:monooxygenase activity"/>
    <property type="evidence" value="ECO:0007669"/>
    <property type="project" value="InterPro"/>
</dbReference>
<keyword evidence="2" id="KW-1185">Reference proteome</keyword>
<sequence>MTTIAFPREYVLPILVKIGTPSFRRFVINLIPWKKLHKLRDIIDVLHQTSIEILNEKKEALEKGNATFEGGKDILSILVRANSQAADVDKLSEAEILGQEKLRMEIAEAISSFGENIPYDELVALPFLDAVCRETLRL</sequence>
<reference evidence="1" key="2">
    <citation type="submission" date="2021-10" db="EMBL/GenBank/DDBJ databases">
        <title>Phylogenomics reveals ancestral predisposition of the termite-cultivated fungus Termitomyces towards a domesticated lifestyle.</title>
        <authorList>
            <person name="Auxier B."/>
            <person name="Grum-Grzhimaylo A."/>
            <person name="Cardenas M.E."/>
            <person name="Lodge J.D."/>
            <person name="Laessoe T."/>
            <person name="Pedersen O."/>
            <person name="Smith M.E."/>
            <person name="Kuyper T.W."/>
            <person name="Franco-Molano E.A."/>
            <person name="Baroni T.J."/>
            <person name="Aanen D.K."/>
        </authorList>
    </citation>
    <scope>NUCLEOTIDE SEQUENCE</scope>
    <source>
        <strain evidence="1">D49</strain>
    </source>
</reference>
<reference evidence="1" key="1">
    <citation type="submission" date="2021-02" db="EMBL/GenBank/DDBJ databases">
        <authorList>
            <person name="Nieuwenhuis M."/>
            <person name="Van De Peppel L.J.J."/>
        </authorList>
    </citation>
    <scope>NUCLEOTIDE SEQUENCE</scope>
    <source>
        <strain evidence="1">D49</strain>
    </source>
</reference>
<dbReference type="GO" id="GO:0016705">
    <property type="term" value="F:oxidoreductase activity, acting on paired donors, with incorporation or reduction of molecular oxygen"/>
    <property type="evidence" value="ECO:0007669"/>
    <property type="project" value="InterPro"/>
</dbReference>
<dbReference type="InterPro" id="IPR001128">
    <property type="entry name" value="Cyt_P450"/>
</dbReference>
<comment type="caution">
    <text evidence="1">The sequence shown here is derived from an EMBL/GenBank/DDBJ whole genome shotgun (WGS) entry which is preliminary data.</text>
</comment>
<dbReference type="Pfam" id="PF00067">
    <property type="entry name" value="p450"/>
    <property type="match status" value="1"/>
</dbReference>
<evidence type="ECO:0000313" key="1">
    <source>
        <dbReference type="EMBL" id="KAG5650924.1"/>
    </source>
</evidence>
<dbReference type="InterPro" id="IPR036396">
    <property type="entry name" value="Cyt_P450_sf"/>
</dbReference>
<dbReference type="GO" id="GO:0020037">
    <property type="term" value="F:heme binding"/>
    <property type="evidence" value="ECO:0007669"/>
    <property type="project" value="InterPro"/>
</dbReference>
<dbReference type="EMBL" id="JABCKI010000333">
    <property type="protein sequence ID" value="KAG5650924.1"/>
    <property type="molecule type" value="Genomic_DNA"/>
</dbReference>
<dbReference type="AlphaFoldDB" id="A0A9P7KII7"/>
<proteinExistence type="predicted"/>
<dbReference type="Gene3D" id="1.10.630.10">
    <property type="entry name" value="Cytochrome P450"/>
    <property type="match status" value="2"/>
</dbReference>
<gene>
    <name evidence="1" type="ORF">H0H81_010516</name>
</gene>
<organism evidence="1 2">
    <name type="scientific">Sphagnurus paluster</name>
    <dbReference type="NCBI Taxonomy" id="117069"/>
    <lineage>
        <taxon>Eukaryota</taxon>
        <taxon>Fungi</taxon>
        <taxon>Dikarya</taxon>
        <taxon>Basidiomycota</taxon>
        <taxon>Agaricomycotina</taxon>
        <taxon>Agaricomycetes</taxon>
        <taxon>Agaricomycetidae</taxon>
        <taxon>Agaricales</taxon>
        <taxon>Tricholomatineae</taxon>
        <taxon>Lyophyllaceae</taxon>
        <taxon>Sphagnurus</taxon>
    </lineage>
</organism>
<name>A0A9P7KII7_9AGAR</name>
<accession>A0A9P7KII7</accession>
<dbReference type="GO" id="GO:0005506">
    <property type="term" value="F:iron ion binding"/>
    <property type="evidence" value="ECO:0007669"/>
    <property type="project" value="InterPro"/>
</dbReference>
<dbReference type="SUPFAM" id="SSF48264">
    <property type="entry name" value="Cytochrome P450"/>
    <property type="match status" value="1"/>
</dbReference>
<evidence type="ECO:0000313" key="2">
    <source>
        <dbReference type="Proteomes" id="UP000717328"/>
    </source>
</evidence>
<protein>
    <submittedName>
        <fullName evidence="1">Uncharacterized protein</fullName>
    </submittedName>
</protein>
<dbReference type="Proteomes" id="UP000717328">
    <property type="component" value="Unassembled WGS sequence"/>
</dbReference>